<feature type="transmembrane region" description="Helical" evidence="1">
    <location>
        <begin position="84"/>
        <end position="104"/>
    </location>
</feature>
<evidence type="ECO:0000313" key="2">
    <source>
        <dbReference type="EMBL" id="MFC3034776.1"/>
    </source>
</evidence>
<evidence type="ECO:0000313" key="3">
    <source>
        <dbReference type="Proteomes" id="UP001595453"/>
    </source>
</evidence>
<feature type="transmembrane region" description="Helical" evidence="1">
    <location>
        <begin position="6"/>
        <end position="26"/>
    </location>
</feature>
<proteinExistence type="predicted"/>
<evidence type="ECO:0000256" key="1">
    <source>
        <dbReference type="SAM" id="Phobius"/>
    </source>
</evidence>
<dbReference type="RefSeq" id="WP_377128703.1">
    <property type="nucleotide sequence ID" value="NZ_JBHRSD010000047.1"/>
</dbReference>
<keyword evidence="1" id="KW-1133">Transmembrane helix</keyword>
<accession>A0ABV7CQF1</accession>
<sequence>MDFGHINILAVCVAAASSFVLGGLWYSPLLFGKAWMEGCGLTELDVQQANMKVTFAGAIVLTLIATVFFALVLGPKPVLGEAVLTGLVIGLTWVSAAMGISYLFEQRPLKLFLINAGYHICQFLLIGLVLGLLS</sequence>
<gene>
    <name evidence="2" type="ORF">ACFOEE_19910</name>
</gene>
<keyword evidence="1" id="KW-0812">Transmembrane</keyword>
<keyword evidence="3" id="KW-1185">Reference proteome</keyword>
<comment type="caution">
    <text evidence="2">The sequence shown here is derived from an EMBL/GenBank/DDBJ whole genome shotgun (WGS) entry which is preliminary data.</text>
</comment>
<dbReference type="Pfam" id="PF08570">
    <property type="entry name" value="DUF1761"/>
    <property type="match status" value="1"/>
</dbReference>
<dbReference type="EMBL" id="JBHRSD010000047">
    <property type="protein sequence ID" value="MFC3034776.1"/>
    <property type="molecule type" value="Genomic_DNA"/>
</dbReference>
<keyword evidence="1" id="KW-0472">Membrane</keyword>
<feature type="transmembrane region" description="Helical" evidence="1">
    <location>
        <begin position="53"/>
        <end position="72"/>
    </location>
</feature>
<dbReference type="Proteomes" id="UP001595453">
    <property type="component" value="Unassembled WGS sequence"/>
</dbReference>
<dbReference type="InterPro" id="IPR013879">
    <property type="entry name" value="DUF1761"/>
</dbReference>
<feature type="transmembrane region" description="Helical" evidence="1">
    <location>
        <begin position="111"/>
        <end position="133"/>
    </location>
</feature>
<name>A0ABV7CQF1_9GAMM</name>
<organism evidence="2 3">
    <name type="scientific">Pseudoalteromonas fenneropenaei</name>
    <dbReference type="NCBI Taxonomy" id="1737459"/>
    <lineage>
        <taxon>Bacteria</taxon>
        <taxon>Pseudomonadati</taxon>
        <taxon>Pseudomonadota</taxon>
        <taxon>Gammaproteobacteria</taxon>
        <taxon>Alteromonadales</taxon>
        <taxon>Pseudoalteromonadaceae</taxon>
        <taxon>Pseudoalteromonas</taxon>
    </lineage>
</organism>
<reference evidence="3" key="1">
    <citation type="journal article" date="2019" name="Int. J. Syst. Evol. Microbiol.">
        <title>The Global Catalogue of Microorganisms (GCM) 10K type strain sequencing project: providing services to taxonomists for standard genome sequencing and annotation.</title>
        <authorList>
            <consortium name="The Broad Institute Genomics Platform"/>
            <consortium name="The Broad Institute Genome Sequencing Center for Infectious Disease"/>
            <person name="Wu L."/>
            <person name="Ma J."/>
        </authorList>
    </citation>
    <scope>NUCLEOTIDE SEQUENCE [LARGE SCALE GENOMIC DNA]</scope>
    <source>
        <strain evidence="3">KCTC 42730</strain>
    </source>
</reference>
<protein>
    <submittedName>
        <fullName evidence="2">DUF1761 domain-containing protein</fullName>
    </submittedName>
</protein>